<dbReference type="OrthoDB" id="1645289at2759"/>
<protein>
    <recommendedName>
        <fullName evidence="3">Copia protein</fullName>
    </recommendedName>
</protein>
<dbReference type="EMBL" id="QJKJ01008103">
    <property type="protein sequence ID" value="RDX80791.1"/>
    <property type="molecule type" value="Genomic_DNA"/>
</dbReference>
<evidence type="ECO:0000313" key="2">
    <source>
        <dbReference type="Proteomes" id="UP000257109"/>
    </source>
</evidence>
<evidence type="ECO:0000313" key="1">
    <source>
        <dbReference type="EMBL" id="RDX80791.1"/>
    </source>
</evidence>
<reference evidence="1" key="1">
    <citation type="submission" date="2018-05" db="EMBL/GenBank/DDBJ databases">
        <title>Draft genome of Mucuna pruriens seed.</title>
        <authorList>
            <person name="Nnadi N.E."/>
            <person name="Vos R."/>
            <person name="Hasami M.H."/>
            <person name="Devisetty U.K."/>
            <person name="Aguiy J.C."/>
        </authorList>
    </citation>
    <scope>NUCLEOTIDE SEQUENCE [LARGE SCALE GENOMIC DNA]</scope>
    <source>
        <strain evidence="1">JCA_2017</strain>
    </source>
</reference>
<sequence length="75" mass="8783">MGMGIHSRKELKEREDNINEAFDPGMQHWKTVKCAMRYLRRTKGYMLTYRKSEGLEIIMYSALPPLGLYQTKGVD</sequence>
<accession>A0A371FRA0</accession>
<proteinExistence type="predicted"/>
<evidence type="ECO:0008006" key="3">
    <source>
        <dbReference type="Google" id="ProtNLM"/>
    </source>
</evidence>
<organism evidence="1 2">
    <name type="scientific">Mucuna pruriens</name>
    <name type="common">Velvet bean</name>
    <name type="synonym">Dolichos pruriens</name>
    <dbReference type="NCBI Taxonomy" id="157652"/>
    <lineage>
        <taxon>Eukaryota</taxon>
        <taxon>Viridiplantae</taxon>
        <taxon>Streptophyta</taxon>
        <taxon>Embryophyta</taxon>
        <taxon>Tracheophyta</taxon>
        <taxon>Spermatophyta</taxon>
        <taxon>Magnoliopsida</taxon>
        <taxon>eudicotyledons</taxon>
        <taxon>Gunneridae</taxon>
        <taxon>Pentapetalae</taxon>
        <taxon>rosids</taxon>
        <taxon>fabids</taxon>
        <taxon>Fabales</taxon>
        <taxon>Fabaceae</taxon>
        <taxon>Papilionoideae</taxon>
        <taxon>50 kb inversion clade</taxon>
        <taxon>NPAAA clade</taxon>
        <taxon>indigoferoid/millettioid clade</taxon>
        <taxon>Phaseoleae</taxon>
        <taxon>Mucuna</taxon>
    </lineage>
</organism>
<dbReference type="Proteomes" id="UP000257109">
    <property type="component" value="Unassembled WGS sequence"/>
</dbReference>
<feature type="non-terminal residue" evidence="1">
    <location>
        <position position="1"/>
    </location>
</feature>
<dbReference type="AlphaFoldDB" id="A0A371FRA0"/>
<gene>
    <name evidence="1" type="ORF">CR513_38621</name>
</gene>
<name>A0A371FRA0_MUCPR</name>
<feature type="non-terminal residue" evidence="1">
    <location>
        <position position="75"/>
    </location>
</feature>
<comment type="caution">
    <text evidence="1">The sequence shown here is derived from an EMBL/GenBank/DDBJ whole genome shotgun (WGS) entry which is preliminary data.</text>
</comment>
<keyword evidence="2" id="KW-1185">Reference proteome</keyword>